<evidence type="ECO:0000313" key="3">
    <source>
        <dbReference type="EMBL" id="GAN44226.1"/>
    </source>
</evidence>
<feature type="domain" description="Phosphatidic acid phosphatase type 2/haloperoxidase" evidence="2">
    <location>
        <begin position="73"/>
        <end position="183"/>
    </location>
</feature>
<evidence type="ECO:0000259" key="2">
    <source>
        <dbReference type="SMART" id="SM00014"/>
    </source>
</evidence>
<proteinExistence type="predicted"/>
<dbReference type="SUPFAM" id="SSF48317">
    <property type="entry name" value="Acid phosphatase/Vanadium-dependent haloperoxidase"/>
    <property type="match status" value="1"/>
</dbReference>
<feature type="signal peptide" evidence="1">
    <location>
        <begin position="1"/>
        <end position="20"/>
    </location>
</feature>
<feature type="chain" id="PRO_5007414781" evidence="1">
    <location>
        <begin position="21"/>
        <end position="206"/>
    </location>
</feature>
<accession>A0A0K8QQV4</accession>
<evidence type="ECO:0000313" key="5">
    <source>
        <dbReference type="Proteomes" id="UP000253740"/>
    </source>
</evidence>
<dbReference type="Pfam" id="PF01569">
    <property type="entry name" value="PAP2"/>
    <property type="match status" value="1"/>
</dbReference>
<dbReference type="OrthoDB" id="9088421at2"/>
<sequence length="206" mass="22260">MRRTLLLAPLLIGLLAPALAAAGGPFGIDHRVAYDNSGIWKRSTQKDVEYATALTVLGGALLLGDRSDTGDTFWRAVDATAFSAATAQVMKWTFGRERPSETDDPNRWFKGSGHQSFPSGEVTLVASAVTPFVARYGAEHPAVYALELLPLYDSIARVKVRGHWQSDVLAGWALGTGFGIWAARTDHPLILSWLPGGFAVGIVHRF</sequence>
<keyword evidence="5" id="KW-1185">Reference proteome</keyword>
<dbReference type="SMART" id="SM00014">
    <property type="entry name" value="acidPPc"/>
    <property type="match status" value="1"/>
</dbReference>
<dbReference type="AlphaFoldDB" id="A0A0K8QQV4"/>
<protein>
    <submittedName>
        <fullName evidence="3">Phosphoesterase PA-phosphatase</fullName>
    </submittedName>
</protein>
<dbReference type="EMBL" id="DF970255">
    <property type="protein sequence ID" value="GAP67293.1"/>
    <property type="molecule type" value="Genomic_DNA"/>
</dbReference>
<evidence type="ECO:0000256" key="1">
    <source>
        <dbReference type="SAM" id="SignalP"/>
    </source>
</evidence>
<dbReference type="InterPro" id="IPR036938">
    <property type="entry name" value="PAP2/HPO_sf"/>
</dbReference>
<dbReference type="HOGENOM" id="CLU_1388993_0_0_6"/>
<reference evidence="3" key="1">
    <citation type="submission" date="2015-03" db="EMBL/GenBank/DDBJ databases">
        <title>Draft genome sequence of Mizugakiibacter sediminis skMP5.</title>
        <authorList>
            <person name="Watanabe T."/>
            <person name="Kojima H."/>
            <person name="Fukui M."/>
        </authorList>
    </citation>
    <scope>NUCLEOTIDE SEQUENCE</scope>
    <source>
        <strain evidence="3">SkMP5</strain>
    </source>
</reference>
<dbReference type="RefSeq" id="WP_062537845.1">
    <property type="nucleotide sequence ID" value="NZ_DF970255.1"/>
</dbReference>
<name>A0A0K8QQV4_9GAMM</name>
<dbReference type="Proteomes" id="UP000253740">
    <property type="component" value="Unassembled WGS sequence"/>
</dbReference>
<dbReference type="InterPro" id="IPR000326">
    <property type="entry name" value="PAP2/HPO"/>
</dbReference>
<reference evidence="4" key="2">
    <citation type="submission" date="2015-08" db="EMBL/GenBank/DDBJ databases">
        <title>Complete DNA Sequence of Pseudomonas syringae pv. actinidiae, the Causal Agent of Kiwifruit Canker Disease.</title>
        <authorList>
            <person name="Rikkerink E.H.A."/>
            <person name="Fineran P.C."/>
        </authorList>
    </citation>
    <scope>NUCLEOTIDE SEQUENCE</scope>
    <source>
        <strain evidence="4">SkMP5</strain>
    </source>
</reference>
<organism evidence="4">
    <name type="scientific">Mizugakiibacter sediminis</name>
    <dbReference type="NCBI Taxonomy" id="1475481"/>
    <lineage>
        <taxon>Bacteria</taxon>
        <taxon>Pseudomonadati</taxon>
        <taxon>Pseudomonadota</taxon>
        <taxon>Gammaproteobacteria</taxon>
        <taxon>Lysobacterales</taxon>
        <taxon>Rhodanobacteraceae</taxon>
        <taxon>Mizugakiibacter</taxon>
    </lineage>
</organism>
<dbReference type="STRING" id="1475481.GCA_000953855_02665"/>
<dbReference type="Gene3D" id="1.20.144.10">
    <property type="entry name" value="Phosphatidic acid phosphatase type 2/haloperoxidase"/>
    <property type="match status" value="1"/>
</dbReference>
<gene>
    <name evidence="3" type="ORF">MBSD_0750</name>
    <name evidence="4" type="ORF">MBSD_n2614</name>
</gene>
<dbReference type="EMBL" id="DF952378">
    <property type="protein sequence ID" value="GAN44226.1"/>
    <property type="molecule type" value="Genomic_DNA"/>
</dbReference>
<evidence type="ECO:0000313" key="4">
    <source>
        <dbReference type="EMBL" id="GAP67293.1"/>
    </source>
</evidence>
<keyword evidence="1" id="KW-0732">Signal</keyword>